<dbReference type="Gene3D" id="3.40.50.150">
    <property type="entry name" value="Vaccinia Virus protein VP39"/>
    <property type="match status" value="1"/>
</dbReference>
<keyword evidence="2" id="KW-0808">Transferase</keyword>
<dbReference type="SUPFAM" id="SSF53335">
    <property type="entry name" value="S-adenosyl-L-methionine-dependent methyltransferases"/>
    <property type="match status" value="1"/>
</dbReference>
<gene>
    <name evidence="2" type="ORF">FZ041_06645</name>
</gene>
<dbReference type="GO" id="GO:0032259">
    <property type="term" value="P:methylation"/>
    <property type="evidence" value="ECO:0007669"/>
    <property type="project" value="UniProtKB-KW"/>
</dbReference>
<keyword evidence="3" id="KW-1185">Reference proteome</keyword>
<feature type="domain" description="Methyltransferase FkbM" evidence="1">
    <location>
        <begin position="176"/>
        <end position="338"/>
    </location>
</feature>
<dbReference type="EMBL" id="VTOZ01000011">
    <property type="protein sequence ID" value="TYZ28981.1"/>
    <property type="molecule type" value="Genomic_DNA"/>
</dbReference>
<sequence length="381" mass="44121">MTVKARIILWDMDGNGEKWFEENIQAERVELVQRIPSGENNIQLSDDIDLLLIASRVIDSNIVKLLDNVGFHSDRVVFIYEMISWYEKFDLAVFLLKDNPGGMRRLLFWYHECSAKDYCSCKAEELTFIASVDDKVIMPTMMRDGQVWSADEMHLFYKLAHEYYALRDDTPGYFLDLGANIGTTSIYFRKKIDTNVEIIAFEPDERNNKLLQINMLLNGLVGEAYVEAYGLSDRRENKELYYDENNPGGTSLVRNSGGTATEVPLISLDEYFEESGLDDAKIKYIWIDTEGFEPFVVGGAMNILKKRAIPLYMEFNPYWWNKQGLLQTMVDHLREAGYTKYILIQEYMEGREAIWPVDSLVAFKDVGPNRLWDIFLIKGEI</sequence>
<comment type="caution">
    <text evidence="2">The sequence shown here is derived from an EMBL/GenBank/DDBJ whole genome shotgun (WGS) entry which is preliminary data.</text>
</comment>
<reference evidence="2 3" key="1">
    <citation type="submission" date="2019-08" db="EMBL/GenBank/DDBJ databases">
        <title>Selenomonas sp. mPRGC5 and Selenomonas sp. mPRGC8 isolated from ruminal fluid of dairy goat (Capra hircus).</title>
        <authorList>
            <person name="Poothong S."/>
            <person name="Nuengjamnong C."/>
            <person name="Tanasupawat S."/>
        </authorList>
    </citation>
    <scope>NUCLEOTIDE SEQUENCE [LARGE SCALE GENOMIC DNA]</scope>
    <source>
        <strain evidence="3">mPRGC8</strain>
    </source>
</reference>
<dbReference type="PANTHER" id="PTHR34203:SF15">
    <property type="entry name" value="SLL1173 PROTEIN"/>
    <property type="match status" value="1"/>
</dbReference>
<dbReference type="InterPro" id="IPR052514">
    <property type="entry name" value="SAM-dependent_MTase"/>
</dbReference>
<proteinExistence type="predicted"/>
<protein>
    <submittedName>
        <fullName evidence="2">FkbM family methyltransferase</fullName>
    </submittedName>
</protein>
<accession>A0A5D6WK76</accession>
<dbReference type="NCBIfam" id="TIGR01444">
    <property type="entry name" value="fkbM_fam"/>
    <property type="match status" value="1"/>
</dbReference>
<dbReference type="InterPro" id="IPR029063">
    <property type="entry name" value="SAM-dependent_MTases_sf"/>
</dbReference>
<dbReference type="Pfam" id="PF05050">
    <property type="entry name" value="Methyltransf_21"/>
    <property type="match status" value="1"/>
</dbReference>
<evidence type="ECO:0000313" key="2">
    <source>
        <dbReference type="EMBL" id="TYZ28981.1"/>
    </source>
</evidence>
<keyword evidence="2" id="KW-0489">Methyltransferase</keyword>
<dbReference type="GO" id="GO:0008168">
    <property type="term" value="F:methyltransferase activity"/>
    <property type="evidence" value="ECO:0007669"/>
    <property type="project" value="UniProtKB-KW"/>
</dbReference>
<evidence type="ECO:0000259" key="1">
    <source>
        <dbReference type="Pfam" id="PF05050"/>
    </source>
</evidence>
<dbReference type="Proteomes" id="UP000322783">
    <property type="component" value="Unassembled WGS sequence"/>
</dbReference>
<dbReference type="InterPro" id="IPR006342">
    <property type="entry name" value="FkbM_mtfrase"/>
</dbReference>
<name>A0A5D6WK76_9FIRM</name>
<organism evidence="2 3">
    <name type="scientific">Selenomonas caprae</name>
    <dbReference type="NCBI Taxonomy" id="2606905"/>
    <lineage>
        <taxon>Bacteria</taxon>
        <taxon>Bacillati</taxon>
        <taxon>Bacillota</taxon>
        <taxon>Negativicutes</taxon>
        <taxon>Selenomonadales</taxon>
        <taxon>Selenomonadaceae</taxon>
        <taxon>Selenomonas</taxon>
    </lineage>
</organism>
<dbReference type="AlphaFoldDB" id="A0A5D6WK76"/>
<dbReference type="PANTHER" id="PTHR34203">
    <property type="entry name" value="METHYLTRANSFERASE, FKBM FAMILY PROTEIN"/>
    <property type="match status" value="1"/>
</dbReference>
<evidence type="ECO:0000313" key="3">
    <source>
        <dbReference type="Proteomes" id="UP000322783"/>
    </source>
</evidence>